<dbReference type="GO" id="GO:0005829">
    <property type="term" value="C:cytosol"/>
    <property type="evidence" value="ECO:0007669"/>
    <property type="project" value="TreeGrafter"/>
</dbReference>
<dbReference type="Gene3D" id="3.40.50.150">
    <property type="entry name" value="Vaccinia Virus protein VP39"/>
    <property type="match status" value="1"/>
</dbReference>
<gene>
    <name evidence="8" type="primary">rsmA_21</name>
    <name evidence="8" type="ORF">SDC9_60999</name>
</gene>
<dbReference type="CDD" id="cd02440">
    <property type="entry name" value="AdoMet_MTases"/>
    <property type="match status" value="1"/>
</dbReference>
<keyword evidence="2" id="KW-0698">rRNA processing</keyword>
<dbReference type="SMART" id="SM00650">
    <property type="entry name" value="rADc"/>
    <property type="match status" value="1"/>
</dbReference>
<dbReference type="NCBIfam" id="TIGR00755">
    <property type="entry name" value="ksgA"/>
    <property type="match status" value="1"/>
</dbReference>
<dbReference type="InterPro" id="IPR020596">
    <property type="entry name" value="rRNA_Ade_Mease_Trfase_CS"/>
</dbReference>
<dbReference type="FunFam" id="3.40.50.150:FF:000023">
    <property type="entry name" value="Ribosomal RNA small subunit methyltransferase A"/>
    <property type="match status" value="1"/>
</dbReference>
<feature type="domain" description="Ribosomal RNA adenine methylase transferase N-terminal" evidence="7">
    <location>
        <begin position="53"/>
        <end position="227"/>
    </location>
</feature>
<dbReference type="GO" id="GO:0052908">
    <property type="term" value="F:16S rRNA (adenine(1518)-N(6)/adenine(1519)-N(6))-dimethyltransferase activity"/>
    <property type="evidence" value="ECO:0007669"/>
    <property type="project" value="UniProtKB-EC"/>
</dbReference>
<keyword evidence="6" id="KW-0694">RNA-binding</keyword>
<dbReference type="PROSITE" id="PS01131">
    <property type="entry name" value="RRNA_A_DIMETH"/>
    <property type="match status" value="1"/>
</dbReference>
<dbReference type="InterPro" id="IPR011530">
    <property type="entry name" value="rRNA_adenine_dimethylase"/>
</dbReference>
<comment type="caution">
    <text evidence="8">The sequence shown here is derived from an EMBL/GenBank/DDBJ whole genome shotgun (WGS) entry which is preliminary data.</text>
</comment>
<evidence type="ECO:0000256" key="6">
    <source>
        <dbReference type="ARBA" id="ARBA00022884"/>
    </source>
</evidence>
<dbReference type="PROSITE" id="PS51689">
    <property type="entry name" value="SAM_RNA_A_N6_MT"/>
    <property type="match status" value="1"/>
</dbReference>
<evidence type="ECO:0000256" key="2">
    <source>
        <dbReference type="ARBA" id="ARBA00022552"/>
    </source>
</evidence>
<dbReference type="SUPFAM" id="SSF53335">
    <property type="entry name" value="S-adenosyl-L-methionine-dependent methyltransferases"/>
    <property type="match status" value="1"/>
</dbReference>
<keyword evidence="4 8" id="KW-0808">Transferase</keyword>
<dbReference type="InterPro" id="IPR001737">
    <property type="entry name" value="KsgA/Erm"/>
</dbReference>
<dbReference type="EC" id="2.1.1.182" evidence="8"/>
<dbReference type="InterPro" id="IPR029063">
    <property type="entry name" value="SAM-dependent_MTases_sf"/>
</dbReference>
<evidence type="ECO:0000259" key="7">
    <source>
        <dbReference type="SMART" id="SM00650"/>
    </source>
</evidence>
<evidence type="ECO:0000256" key="1">
    <source>
        <dbReference type="ARBA" id="ARBA00022490"/>
    </source>
</evidence>
<dbReference type="Gene3D" id="1.10.8.100">
    <property type="entry name" value="Ribosomal RNA adenine dimethylase-like, domain 2"/>
    <property type="match status" value="1"/>
</dbReference>
<evidence type="ECO:0000313" key="8">
    <source>
        <dbReference type="EMBL" id="MPM14635.1"/>
    </source>
</evidence>
<dbReference type="PANTHER" id="PTHR11727:SF7">
    <property type="entry name" value="DIMETHYLADENOSINE TRANSFERASE-RELATED"/>
    <property type="match status" value="1"/>
</dbReference>
<dbReference type="EMBL" id="VSSQ01002312">
    <property type="protein sequence ID" value="MPM14635.1"/>
    <property type="molecule type" value="Genomic_DNA"/>
</dbReference>
<dbReference type="InterPro" id="IPR020598">
    <property type="entry name" value="rRNA_Ade_methylase_Trfase_N"/>
</dbReference>
<dbReference type="HAMAP" id="MF_00607">
    <property type="entry name" value="16SrRNA_methyltr_A"/>
    <property type="match status" value="1"/>
</dbReference>
<protein>
    <submittedName>
        <fullName evidence="8">Ribosomal RNA small subunit methyltransferase A</fullName>
        <ecNumber evidence="8">2.1.1.182</ecNumber>
    </submittedName>
</protein>
<keyword evidence="1" id="KW-0963">Cytoplasm</keyword>
<proteinExistence type="inferred from homology"/>
<evidence type="ECO:0000256" key="4">
    <source>
        <dbReference type="ARBA" id="ARBA00022679"/>
    </source>
</evidence>
<organism evidence="8">
    <name type="scientific">bioreactor metagenome</name>
    <dbReference type="NCBI Taxonomy" id="1076179"/>
    <lineage>
        <taxon>unclassified sequences</taxon>
        <taxon>metagenomes</taxon>
        <taxon>ecological metagenomes</taxon>
    </lineage>
</organism>
<reference evidence="8" key="1">
    <citation type="submission" date="2019-08" db="EMBL/GenBank/DDBJ databases">
        <authorList>
            <person name="Kucharzyk K."/>
            <person name="Murdoch R.W."/>
            <person name="Higgins S."/>
            <person name="Loffler F."/>
        </authorList>
    </citation>
    <scope>NUCLEOTIDE SEQUENCE</scope>
</reference>
<keyword evidence="3 8" id="KW-0489">Methyltransferase</keyword>
<dbReference type="AlphaFoldDB" id="A0A644XEL2"/>
<name>A0A644XEL2_9ZZZZ</name>
<keyword evidence="5" id="KW-0949">S-adenosyl-L-methionine</keyword>
<dbReference type="Pfam" id="PF00398">
    <property type="entry name" value="RrnaAD"/>
    <property type="match status" value="1"/>
</dbReference>
<sequence>MQGSFCVVAGCVPRKGGKLLNLCELNDLRDLLGRHGFRFSKSMGQNFLIDPAVPRDITDSSGASPEWGVLEIGPGVGPLTVELAQRAGKVVAVELDRSLLPVLKETLAPYPNAEVVSGDVMKLELDALLREKFGGLPVMACANLPYNITTPVLTKFVETKEIRQFTVMIQREVAKRICAPPGDREGSAFSLFLQYYMEPEYLFSVEPEKFYPAPKVTSAVVRCVRREKPPVETEDEALLLRLMRGAFALRRKTLANSLASALGRPKEELLEAIRGAGLSETVRGEQLTFRDFAALCARLTG</sequence>
<dbReference type="GO" id="GO:0003723">
    <property type="term" value="F:RNA binding"/>
    <property type="evidence" value="ECO:0007669"/>
    <property type="project" value="UniProtKB-KW"/>
</dbReference>
<accession>A0A644XEL2</accession>
<dbReference type="PANTHER" id="PTHR11727">
    <property type="entry name" value="DIMETHYLADENOSINE TRANSFERASE"/>
    <property type="match status" value="1"/>
</dbReference>
<evidence type="ECO:0000256" key="5">
    <source>
        <dbReference type="ARBA" id="ARBA00022691"/>
    </source>
</evidence>
<evidence type="ECO:0000256" key="3">
    <source>
        <dbReference type="ARBA" id="ARBA00022603"/>
    </source>
</evidence>
<dbReference type="InterPro" id="IPR023165">
    <property type="entry name" value="rRNA_Ade_diMease-like_C"/>
</dbReference>